<accession>A0AAN7VI00</accession>
<evidence type="ECO:0000256" key="7">
    <source>
        <dbReference type="ARBA" id="ARBA00022722"/>
    </source>
</evidence>
<evidence type="ECO:0000256" key="1">
    <source>
        <dbReference type="ARBA" id="ARBA00001968"/>
    </source>
</evidence>
<dbReference type="InterPro" id="IPR027806">
    <property type="entry name" value="HARBI1_dom"/>
</dbReference>
<proteinExistence type="inferred from homology"/>
<keyword evidence="8" id="KW-0479">Metal-binding</keyword>
<dbReference type="Pfam" id="PF13359">
    <property type="entry name" value="DDE_Tnp_4"/>
    <property type="match status" value="1"/>
</dbReference>
<sequence length="324" mass="37193">MSDLCFFQHFRLTKETVLALLPALEPRLEYVHDLNNSVSPINQLLLCLRYYATGCHQLSLAYFGGMHKSTVNRIVKRVTEAICHLRQDYINFPRTPEERVAIQYNFFEIAGFPRVTGAIDCTHIRIQSPGGEDGEIFRNRKGHFSLNVQAVVDASYKFLNIVARWPGSTHDATIFRNCMLRAQFERNDFADCVMLGDSGYAIKPYLLTPLLETRTRAEQRYNESHIRTRVIVENTFGIWKRRFPILAYGCRTKVPLTMNIIVATAILHNIARNSGEDLPPNANEHNEQRFLKLLNRANIPAVVRPQNNAGFGVRNHLINNYFNV</sequence>
<comment type="function">
    <text evidence="12">Transposase-derived protein that may have nuclease activity. Does not have transposase activity.</text>
</comment>
<evidence type="ECO:0000256" key="8">
    <source>
        <dbReference type="ARBA" id="ARBA00022723"/>
    </source>
</evidence>
<evidence type="ECO:0000256" key="6">
    <source>
        <dbReference type="ARBA" id="ARBA00022490"/>
    </source>
</evidence>
<organism evidence="14 15">
    <name type="scientific">Pyrocoelia pectoralis</name>
    <dbReference type="NCBI Taxonomy" id="417401"/>
    <lineage>
        <taxon>Eukaryota</taxon>
        <taxon>Metazoa</taxon>
        <taxon>Ecdysozoa</taxon>
        <taxon>Arthropoda</taxon>
        <taxon>Hexapoda</taxon>
        <taxon>Insecta</taxon>
        <taxon>Pterygota</taxon>
        <taxon>Neoptera</taxon>
        <taxon>Endopterygota</taxon>
        <taxon>Coleoptera</taxon>
        <taxon>Polyphaga</taxon>
        <taxon>Elateriformia</taxon>
        <taxon>Elateroidea</taxon>
        <taxon>Lampyridae</taxon>
        <taxon>Lampyrinae</taxon>
        <taxon>Pyrocoelia</taxon>
    </lineage>
</organism>
<name>A0AAN7VI00_9COLE</name>
<dbReference type="PANTHER" id="PTHR22930">
    <property type="match status" value="1"/>
</dbReference>
<evidence type="ECO:0000256" key="2">
    <source>
        <dbReference type="ARBA" id="ARBA00004123"/>
    </source>
</evidence>
<dbReference type="InterPro" id="IPR045249">
    <property type="entry name" value="HARBI1-like"/>
</dbReference>
<dbReference type="GO" id="GO:0046872">
    <property type="term" value="F:metal ion binding"/>
    <property type="evidence" value="ECO:0007669"/>
    <property type="project" value="UniProtKB-KW"/>
</dbReference>
<keyword evidence="15" id="KW-1185">Reference proteome</keyword>
<dbReference type="GO" id="GO:0016787">
    <property type="term" value="F:hydrolase activity"/>
    <property type="evidence" value="ECO:0007669"/>
    <property type="project" value="UniProtKB-KW"/>
</dbReference>
<comment type="caution">
    <text evidence="14">The sequence shown here is derived from an EMBL/GenBank/DDBJ whole genome shotgun (WGS) entry which is preliminary data.</text>
</comment>
<evidence type="ECO:0000256" key="5">
    <source>
        <dbReference type="ARBA" id="ARBA00015519"/>
    </source>
</evidence>
<dbReference type="GO" id="GO:0005737">
    <property type="term" value="C:cytoplasm"/>
    <property type="evidence" value="ECO:0007669"/>
    <property type="project" value="UniProtKB-SubCell"/>
</dbReference>
<dbReference type="InterPro" id="IPR026103">
    <property type="entry name" value="HARBI1_animal"/>
</dbReference>
<protein>
    <recommendedName>
        <fullName evidence="5">Putative nuclease HARBI1</fullName>
    </recommendedName>
    <alternativeName>
        <fullName evidence="11">Harbinger transposase-derived nuclease</fullName>
    </alternativeName>
</protein>
<dbReference type="EMBL" id="JAVRBK010000002">
    <property type="protein sequence ID" value="KAK5648390.1"/>
    <property type="molecule type" value="Genomic_DNA"/>
</dbReference>
<keyword evidence="10" id="KW-0539">Nucleus</keyword>
<dbReference type="Proteomes" id="UP001329430">
    <property type="component" value="Chromosome 2"/>
</dbReference>
<gene>
    <name evidence="14" type="ORF">RI129_003282</name>
</gene>
<dbReference type="GO" id="GO:0005634">
    <property type="term" value="C:nucleus"/>
    <property type="evidence" value="ECO:0007669"/>
    <property type="project" value="UniProtKB-SubCell"/>
</dbReference>
<evidence type="ECO:0000256" key="3">
    <source>
        <dbReference type="ARBA" id="ARBA00004496"/>
    </source>
</evidence>
<dbReference type="PANTHER" id="PTHR22930:SF289">
    <property type="entry name" value="DDE TNP4 DOMAIN-CONTAINING PROTEIN-RELATED"/>
    <property type="match status" value="1"/>
</dbReference>
<keyword evidence="6" id="KW-0963">Cytoplasm</keyword>
<evidence type="ECO:0000256" key="11">
    <source>
        <dbReference type="ARBA" id="ARBA00030126"/>
    </source>
</evidence>
<keyword evidence="7" id="KW-0540">Nuclease</keyword>
<dbReference type="AlphaFoldDB" id="A0AAN7VI00"/>
<comment type="subcellular location">
    <subcellularLocation>
        <location evidence="3">Cytoplasm</location>
    </subcellularLocation>
    <subcellularLocation>
        <location evidence="2">Nucleus</location>
    </subcellularLocation>
</comment>
<keyword evidence="9" id="KW-0378">Hydrolase</keyword>
<evidence type="ECO:0000256" key="4">
    <source>
        <dbReference type="ARBA" id="ARBA00006958"/>
    </source>
</evidence>
<evidence type="ECO:0000256" key="12">
    <source>
        <dbReference type="ARBA" id="ARBA00045850"/>
    </source>
</evidence>
<evidence type="ECO:0000313" key="14">
    <source>
        <dbReference type="EMBL" id="KAK5648390.1"/>
    </source>
</evidence>
<evidence type="ECO:0000256" key="10">
    <source>
        <dbReference type="ARBA" id="ARBA00023242"/>
    </source>
</evidence>
<evidence type="ECO:0000256" key="9">
    <source>
        <dbReference type="ARBA" id="ARBA00022801"/>
    </source>
</evidence>
<evidence type="ECO:0000313" key="15">
    <source>
        <dbReference type="Proteomes" id="UP001329430"/>
    </source>
</evidence>
<reference evidence="14 15" key="1">
    <citation type="journal article" date="2024" name="Insects">
        <title>An Improved Chromosome-Level Genome Assembly of the Firefly Pyrocoelia pectoralis.</title>
        <authorList>
            <person name="Fu X."/>
            <person name="Meyer-Rochow V.B."/>
            <person name="Ballantyne L."/>
            <person name="Zhu X."/>
        </authorList>
    </citation>
    <scope>NUCLEOTIDE SEQUENCE [LARGE SCALE GENOMIC DNA]</scope>
    <source>
        <strain evidence="14">XCY_ONT2</strain>
    </source>
</reference>
<comment type="similarity">
    <text evidence="4">Belongs to the HARBI1 family.</text>
</comment>
<evidence type="ECO:0000259" key="13">
    <source>
        <dbReference type="Pfam" id="PF13359"/>
    </source>
</evidence>
<comment type="cofactor">
    <cofactor evidence="1">
        <name>a divalent metal cation</name>
        <dbReference type="ChEBI" id="CHEBI:60240"/>
    </cofactor>
</comment>
<dbReference type="PRINTS" id="PR02086">
    <property type="entry name" value="PUTNUCHARBI1"/>
</dbReference>
<feature type="domain" description="DDE Tnp4" evidence="13">
    <location>
        <begin position="119"/>
        <end position="269"/>
    </location>
</feature>
<dbReference type="GO" id="GO:0004518">
    <property type="term" value="F:nuclease activity"/>
    <property type="evidence" value="ECO:0007669"/>
    <property type="project" value="UniProtKB-KW"/>
</dbReference>